<dbReference type="PANTHER" id="PTHR42208">
    <property type="entry name" value="HEAVY METAL TRANSPORTER-RELATED"/>
    <property type="match status" value="1"/>
</dbReference>
<gene>
    <name evidence="3" type="ORF">FHX40_3530</name>
</gene>
<evidence type="ECO:0000256" key="1">
    <source>
        <dbReference type="SAM" id="Phobius"/>
    </source>
</evidence>
<dbReference type="Proteomes" id="UP000319213">
    <property type="component" value="Unassembled WGS sequence"/>
</dbReference>
<proteinExistence type="predicted"/>
<keyword evidence="1" id="KW-0472">Membrane</keyword>
<dbReference type="InterPro" id="IPR039447">
    <property type="entry name" value="UreH-like_TM_dom"/>
</dbReference>
<protein>
    <submittedName>
        <fullName evidence="3">Sulfite exporter TauE/SafE</fullName>
    </submittedName>
</protein>
<dbReference type="OrthoDB" id="5502616at2"/>
<evidence type="ECO:0000259" key="2">
    <source>
        <dbReference type="Pfam" id="PF13386"/>
    </source>
</evidence>
<accession>A0A543J1U0</accession>
<feature type="domain" description="Urease accessory protein UreH-like transmembrane" evidence="2">
    <location>
        <begin position="15"/>
        <end position="228"/>
    </location>
</feature>
<name>A0A543J1U0_9ACTN</name>
<evidence type="ECO:0000313" key="4">
    <source>
        <dbReference type="Proteomes" id="UP000319213"/>
    </source>
</evidence>
<dbReference type="EMBL" id="VFPQ01000001">
    <property type="protein sequence ID" value="TQM76782.1"/>
    <property type="molecule type" value="Genomic_DNA"/>
</dbReference>
<dbReference type="PANTHER" id="PTHR42208:SF1">
    <property type="entry name" value="HEAVY METAL TRANSPORTER"/>
    <property type="match status" value="1"/>
</dbReference>
<keyword evidence="1" id="KW-1133">Transmembrane helix</keyword>
<comment type="caution">
    <text evidence="3">The sequence shown here is derived from an EMBL/GenBank/DDBJ whole genome shotgun (WGS) entry which is preliminary data.</text>
</comment>
<keyword evidence="4" id="KW-1185">Reference proteome</keyword>
<dbReference type="InterPro" id="IPR008972">
    <property type="entry name" value="Cupredoxin"/>
</dbReference>
<feature type="transmembrane region" description="Helical" evidence="1">
    <location>
        <begin position="105"/>
        <end position="123"/>
    </location>
</feature>
<feature type="transmembrane region" description="Helical" evidence="1">
    <location>
        <begin position="153"/>
        <end position="175"/>
    </location>
</feature>
<dbReference type="Pfam" id="PF13386">
    <property type="entry name" value="DsbD_2"/>
    <property type="match status" value="1"/>
</dbReference>
<dbReference type="Gene3D" id="2.60.40.420">
    <property type="entry name" value="Cupredoxins - blue copper proteins"/>
    <property type="match status" value="1"/>
</dbReference>
<reference evidence="3 4" key="1">
    <citation type="submission" date="2019-06" db="EMBL/GenBank/DDBJ databases">
        <title>Sequencing the genomes of 1000 actinobacteria strains.</title>
        <authorList>
            <person name="Klenk H.-P."/>
        </authorList>
    </citation>
    <scope>NUCLEOTIDE SEQUENCE [LARGE SCALE GENOMIC DNA]</scope>
    <source>
        <strain evidence="3 4">DSM 43186</strain>
    </source>
</reference>
<keyword evidence="1" id="KW-0812">Transmembrane</keyword>
<feature type="transmembrane region" description="Helical" evidence="1">
    <location>
        <begin position="181"/>
        <end position="206"/>
    </location>
</feature>
<organism evidence="3 4">
    <name type="scientific">Thermopolyspora flexuosa</name>
    <dbReference type="NCBI Taxonomy" id="103836"/>
    <lineage>
        <taxon>Bacteria</taxon>
        <taxon>Bacillati</taxon>
        <taxon>Actinomycetota</taxon>
        <taxon>Actinomycetes</taxon>
        <taxon>Streptosporangiales</taxon>
        <taxon>Streptosporangiaceae</taxon>
        <taxon>Thermopolyspora</taxon>
    </lineage>
</organism>
<evidence type="ECO:0000313" key="3">
    <source>
        <dbReference type="EMBL" id="TQM76782.1"/>
    </source>
</evidence>
<sequence>MVSVDALPLALGGLAAGLLAGSATCTAVQGGLLVGLARPSGAGRATGCGATPGHGTGCGHGCAPAVSDGRVVAAFAAGRFASHVLAGALLGLLGGAVRLGPTPRAVLLVAAGVLVVAFAARLLRRSRTRGSPAPDAAGCRGVPAGRATGRARALALGAATVLVPCGTTLGVEAVAVSTGSAAGGALVMAAFAAGSTPAFAVLGLLLRRAAATRFAAIAGAVAILAGLWTIASGLRLGGWLPELGTPPASAATAMVRPDGVQTVTVWATAEGYRPAVVVLRANVPTEVVFRVTDDAGCARTLSLEGRDLALPATVRLPPRPPGPLRYACGMGMYPGVLHFR</sequence>
<feature type="transmembrane region" description="Helical" evidence="1">
    <location>
        <begin position="213"/>
        <end position="231"/>
    </location>
</feature>
<dbReference type="AlphaFoldDB" id="A0A543J1U0"/>